<protein>
    <recommendedName>
        <fullName evidence="4">Glycosyltransferase RgtA/B/C/D-like domain-containing protein</fullName>
    </recommendedName>
</protein>
<organism evidence="2 3">
    <name type="scientific">Odoribacter laneus YIT 12061</name>
    <dbReference type="NCBI Taxonomy" id="742817"/>
    <lineage>
        <taxon>Bacteria</taxon>
        <taxon>Pseudomonadati</taxon>
        <taxon>Bacteroidota</taxon>
        <taxon>Bacteroidia</taxon>
        <taxon>Bacteroidales</taxon>
        <taxon>Odoribacteraceae</taxon>
        <taxon>Odoribacter</taxon>
    </lineage>
</organism>
<gene>
    <name evidence="2" type="ORF">HMPREF9449_02012</name>
</gene>
<accession>H1DJE0</accession>
<feature type="transmembrane region" description="Helical" evidence="1">
    <location>
        <begin position="299"/>
        <end position="321"/>
    </location>
</feature>
<dbReference type="EMBL" id="ADMC01000025">
    <property type="protein sequence ID" value="EHP46395.1"/>
    <property type="molecule type" value="Genomic_DNA"/>
</dbReference>
<dbReference type="AlphaFoldDB" id="H1DJE0"/>
<dbReference type="PATRIC" id="fig|742817.3.peg.2148"/>
<proteinExistence type="predicted"/>
<dbReference type="HOGENOM" id="CLU_893821_0_0_10"/>
<feature type="transmembrane region" description="Helical" evidence="1">
    <location>
        <begin position="12"/>
        <end position="32"/>
    </location>
</feature>
<feature type="transmembrane region" description="Helical" evidence="1">
    <location>
        <begin position="259"/>
        <end position="279"/>
    </location>
</feature>
<dbReference type="Proteomes" id="UP000004892">
    <property type="component" value="Unassembled WGS sequence"/>
</dbReference>
<evidence type="ECO:0000313" key="3">
    <source>
        <dbReference type="Proteomes" id="UP000004892"/>
    </source>
</evidence>
<dbReference type="STRING" id="742817.HMPREF9449_02012"/>
<keyword evidence="1" id="KW-1133">Transmembrane helix</keyword>
<comment type="caution">
    <text evidence="2">The sequence shown here is derived from an EMBL/GenBank/DDBJ whole genome shotgun (WGS) entry which is preliminary data.</text>
</comment>
<evidence type="ECO:0008006" key="4">
    <source>
        <dbReference type="Google" id="ProtNLM"/>
    </source>
</evidence>
<sequence>MIFDGYLRSKKTYMLFILPLVVAIAGVCHFYFGRNLPEGIATQGLIPSDVVACIRPEGKAYIICLFTLGIAYFLFFINAWYKFLAQQTTLPAVIYVLLTFGLIVQGTFSWILFFTFFISLAFIGLLGAINNTKSNRFIFNFGFWIAWTVLFYPKFILLVLWAFCVLFFSGRSTLKDIMALLIGILTPVYFTFFYYYWTDQLNEFFSLFKDNLLEGEYLRQLTIFQIVRYGTLLFLLFISLYYITVYYPVSMVSQRRSMLSLVSMLFFCILTLLFIPGIHFDMMYLVALPLAYIYSQYFVTSRLPIVGNILFLLLLGVCLVVEI</sequence>
<reference evidence="2 3" key="1">
    <citation type="submission" date="2012-01" db="EMBL/GenBank/DDBJ databases">
        <title>The Genome Sequence of Odoribacter laneus YIT 12061.</title>
        <authorList>
            <consortium name="The Broad Institute Genome Sequencing Platform"/>
            <person name="Earl A."/>
            <person name="Ward D."/>
            <person name="Feldgarden M."/>
            <person name="Gevers D."/>
            <person name="Morotomi M."/>
            <person name="Young S.K."/>
            <person name="Zeng Q."/>
            <person name="Gargeya S."/>
            <person name="Fitzgerald M."/>
            <person name="Haas B."/>
            <person name="Abouelleil A."/>
            <person name="Alvarado L."/>
            <person name="Arachchi H.M."/>
            <person name="Berlin A."/>
            <person name="Chapman S.B."/>
            <person name="Gearin G."/>
            <person name="Goldberg J."/>
            <person name="Griggs A."/>
            <person name="Gujja S."/>
            <person name="Hansen M."/>
            <person name="Heiman D."/>
            <person name="Howarth C."/>
            <person name="Larimer J."/>
            <person name="Lui A."/>
            <person name="MacDonald P.J.P."/>
            <person name="McCowen C."/>
            <person name="Montmayeur A."/>
            <person name="Murphy C."/>
            <person name="Neiman D."/>
            <person name="Pearson M."/>
            <person name="Priest M."/>
            <person name="Roberts A."/>
            <person name="Saif S."/>
            <person name="Shea T."/>
            <person name="Sisk P."/>
            <person name="Stolte C."/>
            <person name="Sykes S."/>
            <person name="Wortman J."/>
            <person name="Nusbaum C."/>
            <person name="Birren B."/>
        </authorList>
    </citation>
    <scope>NUCLEOTIDE SEQUENCE [LARGE SCALE GENOMIC DNA]</scope>
    <source>
        <strain evidence="2 3">YIT 12061</strain>
    </source>
</reference>
<keyword evidence="1" id="KW-0812">Transmembrane</keyword>
<feature type="transmembrane region" description="Helical" evidence="1">
    <location>
        <begin position="143"/>
        <end position="168"/>
    </location>
</feature>
<dbReference type="eggNOG" id="ENOG5033N1X">
    <property type="taxonomic scope" value="Bacteria"/>
</dbReference>
<keyword evidence="1" id="KW-0472">Membrane</keyword>
<evidence type="ECO:0000313" key="2">
    <source>
        <dbReference type="EMBL" id="EHP46395.1"/>
    </source>
</evidence>
<keyword evidence="3" id="KW-1185">Reference proteome</keyword>
<name>H1DJE0_9BACT</name>
<feature type="transmembrane region" description="Helical" evidence="1">
    <location>
        <begin position="60"/>
        <end position="81"/>
    </location>
</feature>
<feature type="transmembrane region" description="Helical" evidence="1">
    <location>
        <begin position="177"/>
        <end position="197"/>
    </location>
</feature>
<feature type="transmembrane region" description="Helical" evidence="1">
    <location>
        <begin position="226"/>
        <end position="247"/>
    </location>
</feature>
<evidence type="ECO:0000256" key="1">
    <source>
        <dbReference type="SAM" id="Phobius"/>
    </source>
</evidence>
<feature type="transmembrane region" description="Helical" evidence="1">
    <location>
        <begin position="93"/>
        <end position="123"/>
    </location>
</feature>